<protein>
    <recommendedName>
        <fullName evidence="3">RiboL-PSP-HEPN domain-containing protein</fullName>
    </recommendedName>
</protein>
<sequence length="174" mass="20056">MTTPNYAKQQRYRLAHERLKLAIQHEFYVEAAMICESIITDRLHSHLHWRITVAGNLSPDVVKQNGLRGRLDFEGHGNLGLLIRILELDFDHLGNARFADLPARLDRWRQSRNSVAHGMVHTSPAKKAYADDFDSFLQKAGDCAREGQPLVGCLTDWDRAVRRRHVKGREYKPF</sequence>
<organism evidence="1 2">
    <name type="scientific">Deinococcus cavernae</name>
    <dbReference type="NCBI Taxonomy" id="2320857"/>
    <lineage>
        <taxon>Bacteria</taxon>
        <taxon>Thermotogati</taxon>
        <taxon>Deinococcota</taxon>
        <taxon>Deinococci</taxon>
        <taxon>Deinococcales</taxon>
        <taxon>Deinococcaceae</taxon>
        <taxon>Deinococcus</taxon>
    </lineage>
</organism>
<comment type="caution">
    <text evidence="1">The sequence shown here is derived from an EMBL/GenBank/DDBJ whole genome shotgun (WGS) entry which is preliminary data.</text>
</comment>
<dbReference type="AlphaFoldDB" id="A0A418VHU7"/>
<dbReference type="OrthoDB" id="70853at2"/>
<evidence type="ECO:0000313" key="2">
    <source>
        <dbReference type="Proteomes" id="UP000286287"/>
    </source>
</evidence>
<dbReference type="Proteomes" id="UP000286287">
    <property type="component" value="Unassembled WGS sequence"/>
</dbReference>
<reference evidence="1 2" key="1">
    <citation type="submission" date="2018-09" db="EMBL/GenBank/DDBJ databases">
        <authorList>
            <person name="Zhu H."/>
        </authorList>
    </citation>
    <scope>NUCLEOTIDE SEQUENCE [LARGE SCALE GENOMIC DNA]</scope>
    <source>
        <strain evidence="1 2">K2S05-167</strain>
    </source>
</reference>
<keyword evidence="2" id="KW-1185">Reference proteome</keyword>
<proteinExistence type="predicted"/>
<gene>
    <name evidence="1" type="ORF">D3875_00945</name>
</gene>
<name>A0A418VHU7_9DEIO</name>
<evidence type="ECO:0008006" key="3">
    <source>
        <dbReference type="Google" id="ProtNLM"/>
    </source>
</evidence>
<evidence type="ECO:0000313" key="1">
    <source>
        <dbReference type="EMBL" id="RJF75647.1"/>
    </source>
</evidence>
<dbReference type="RefSeq" id="WP_119760199.1">
    <property type="nucleotide sequence ID" value="NZ_QYUJ01000004.1"/>
</dbReference>
<dbReference type="EMBL" id="QYUJ01000004">
    <property type="protein sequence ID" value="RJF75647.1"/>
    <property type="molecule type" value="Genomic_DNA"/>
</dbReference>
<accession>A0A418VHU7</accession>